<dbReference type="AlphaFoldDB" id="A0AAD5YFN7"/>
<comment type="caution">
    <text evidence="2">The sequence shown here is derived from an EMBL/GenBank/DDBJ whole genome shotgun (WGS) entry which is preliminary data.</text>
</comment>
<reference evidence="2" key="1">
    <citation type="submission" date="2022-07" db="EMBL/GenBank/DDBJ databases">
        <title>Genome Sequence of Physisporinus lineatus.</title>
        <authorList>
            <person name="Buettner E."/>
        </authorList>
    </citation>
    <scope>NUCLEOTIDE SEQUENCE</scope>
    <source>
        <strain evidence="2">VT162</strain>
    </source>
</reference>
<evidence type="ECO:0000313" key="3">
    <source>
        <dbReference type="Proteomes" id="UP001212997"/>
    </source>
</evidence>
<accession>A0AAD5YFN7</accession>
<protein>
    <submittedName>
        <fullName evidence="2">Uncharacterized protein</fullName>
    </submittedName>
</protein>
<evidence type="ECO:0000256" key="1">
    <source>
        <dbReference type="SAM" id="MobiDB-lite"/>
    </source>
</evidence>
<gene>
    <name evidence="2" type="ORF">NLI96_g6712</name>
</gene>
<organism evidence="2 3">
    <name type="scientific">Meripilus lineatus</name>
    <dbReference type="NCBI Taxonomy" id="2056292"/>
    <lineage>
        <taxon>Eukaryota</taxon>
        <taxon>Fungi</taxon>
        <taxon>Dikarya</taxon>
        <taxon>Basidiomycota</taxon>
        <taxon>Agaricomycotina</taxon>
        <taxon>Agaricomycetes</taxon>
        <taxon>Polyporales</taxon>
        <taxon>Meripilaceae</taxon>
        <taxon>Meripilus</taxon>
    </lineage>
</organism>
<proteinExistence type="predicted"/>
<keyword evidence="3" id="KW-1185">Reference proteome</keyword>
<sequence length="530" mass="60341">MAEDTTEGTCTEHADYLRLFRTDRDRLPEVFTQLHNSDDLAKFCMIHHLQDTLHTAVLDLNHSAKTQIKAFFASGLATTIQKFAEDPRTYTTALTDPLPGKYLSNLLSALYAFTDAIVSMSDQIPNKHKMPFIQNQKRVWKWIWEKTILTGAIDTFEFNIILSILQSLVILQDCQLRLRSLPSFRSIPWDDYEWKVLFYCWIQTGTNDIGQRAGSNLYSISSLGADYDRSSALFFQFSEKFGSLSASLLNTLATSVCHTPLPSEMRWRLVAWGALLTFKLPPEVISKLPCWTTVLISALGMAYQNELCSGDNEEYRLDISNMVLHAMNNLTHWYPGTISPHLLQCPQVVPILSEMLFTLVPNRMWFDSDMDRWETTLSAFNVACIEELARNPNSSIIKNLVIKLRERHTPLLEDLQQLKLSLDDDSSSRLERGIDIWKTFGDNVGLFKNERQSENDPPRDVVVPFTAHENANQVTGKKGIIEPFAQEDGNEDPEPTSTIRSIKDPNAVEYDKHHGMRHPKNSSTAAYLIS</sequence>
<dbReference type="Proteomes" id="UP001212997">
    <property type="component" value="Unassembled WGS sequence"/>
</dbReference>
<dbReference type="EMBL" id="JANAWD010000254">
    <property type="protein sequence ID" value="KAJ3482834.1"/>
    <property type="molecule type" value="Genomic_DNA"/>
</dbReference>
<feature type="compositionally biased region" description="Polar residues" evidence="1">
    <location>
        <begin position="521"/>
        <end position="530"/>
    </location>
</feature>
<feature type="region of interest" description="Disordered" evidence="1">
    <location>
        <begin position="485"/>
        <end position="530"/>
    </location>
</feature>
<name>A0AAD5YFN7_9APHY</name>
<evidence type="ECO:0000313" key="2">
    <source>
        <dbReference type="EMBL" id="KAJ3482834.1"/>
    </source>
</evidence>